<dbReference type="SUPFAM" id="SSF53756">
    <property type="entry name" value="UDP-Glycosyltransferase/glycogen phosphorylase"/>
    <property type="match status" value="1"/>
</dbReference>
<organism evidence="2 3">
    <name type="scientific">Psophocarpus tetragonolobus</name>
    <name type="common">Winged bean</name>
    <name type="synonym">Dolichos tetragonolobus</name>
    <dbReference type="NCBI Taxonomy" id="3891"/>
    <lineage>
        <taxon>Eukaryota</taxon>
        <taxon>Viridiplantae</taxon>
        <taxon>Streptophyta</taxon>
        <taxon>Embryophyta</taxon>
        <taxon>Tracheophyta</taxon>
        <taxon>Spermatophyta</taxon>
        <taxon>Magnoliopsida</taxon>
        <taxon>eudicotyledons</taxon>
        <taxon>Gunneridae</taxon>
        <taxon>Pentapetalae</taxon>
        <taxon>rosids</taxon>
        <taxon>fabids</taxon>
        <taxon>Fabales</taxon>
        <taxon>Fabaceae</taxon>
        <taxon>Papilionoideae</taxon>
        <taxon>50 kb inversion clade</taxon>
        <taxon>NPAAA clade</taxon>
        <taxon>indigoferoid/millettioid clade</taxon>
        <taxon>Phaseoleae</taxon>
        <taxon>Psophocarpus</taxon>
    </lineage>
</organism>
<reference evidence="2 3" key="1">
    <citation type="submission" date="2024-01" db="EMBL/GenBank/DDBJ databases">
        <title>The genomes of 5 underutilized Papilionoideae crops provide insights into root nodulation and disease resistanc.</title>
        <authorList>
            <person name="Jiang F."/>
        </authorList>
    </citation>
    <scope>NUCLEOTIDE SEQUENCE [LARGE SCALE GENOMIC DNA]</scope>
    <source>
        <strain evidence="2">DUOXIRENSHENG_FW03</strain>
        <tissue evidence="2">Leaves</tissue>
    </source>
</reference>
<comment type="caution">
    <text evidence="2">The sequence shown here is derived from an EMBL/GenBank/DDBJ whole genome shotgun (WGS) entry which is preliminary data.</text>
</comment>
<protein>
    <submittedName>
        <fullName evidence="2">Uncharacterized protein</fullName>
    </submittedName>
</protein>
<evidence type="ECO:0000313" key="3">
    <source>
        <dbReference type="Proteomes" id="UP001386955"/>
    </source>
</evidence>
<evidence type="ECO:0000256" key="1">
    <source>
        <dbReference type="ARBA" id="ARBA00009995"/>
    </source>
</evidence>
<dbReference type="PANTHER" id="PTHR11926:SF1264">
    <property type="entry name" value="GLYCOSYLTRANSFERASE-RELATED"/>
    <property type="match status" value="1"/>
</dbReference>
<accession>A0AAN9X8Q6</accession>
<name>A0AAN9X8Q6_PSOTE</name>
<sequence>MVSMALQGHINPMLKFAKHLVSKGVHVTIATTENGQTRMLRNTKPSSTNTNSKNPGIQLEFFSDGLTLEFDRSDTESLVNTIRVQGSKNLSTLITHLTKVNNYSCVIVNPFVPWAIDVAAEHGIPLLWIQACATYSIYYRHSKNTDPFPDLEVPYEKVHLPGLPMFEVKDVPSFILPSTPYYFRRLVRELFEAIDKVNCVLVLRFMKSRKRL</sequence>
<dbReference type="GO" id="GO:0080043">
    <property type="term" value="F:quercetin 3-O-glucosyltransferase activity"/>
    <property type="evidence" value="ECO:0007669"/>
    <property type="project" value="TreeGrafter"/>
</dbReference>
<dbReference type="EMBL" id="JAYMYS010000007">
    <property type="protein sequence ID" value="KAK7386398.1"/>
    <property type="molecule type" value="Genomic_DNA"/>
</dbReference>
<dbReference type="GO" id="GO:0080044">
    <property type="term" value="F:quercetin 7-O-glucosyltransferase activity"/>
    <property type="evidence" value="ECO:0007669"/>
    <property type="project" value="TreeGrafter"/>
</dbReference>
<dbReference type="Proteomes" id="UP001386955">
    <property type="component" value="Unassembled WGS sequence"/>
</dbReference>
<comment type="similarity">
    <text evidence="1">Belongs to the UDP-glycosyltransferase family.</text>
</comment>
<keyword evidence="3" id="KW-1185">Reference proteome</keyword>
<gene>
    <name evidence="2" type="ORF">VNO78_26607</name>
</gene>
<dbReference type="AlphaFoldDB" id="A0AAN9X8Q6"/>
<proteinExistence type="inferred from homology"/>
<dbReference type="PANTHER" id="PTHR11926">
    <property type="entry name" value="GLUCOSYL/GLUCURONOSYL TRANSFERASES"/>
    <property type="match status" value="1"/>
</dbReference>
<dbReference type="Gene3D" id="3.40.50.2000">
    <property type="entry name" value="Glycogen Phosphorylase B"/>
    <property type="match status" value="1"/>
</dbReference>
<evidence type="ECO:0000313" key="2">
    <source>
        <dbReference type="EMBL" id="KAK7386398.1"/>
    </source>
</evidence>
<dbReference type="GO" id="GO:0010294">
    <property type="term" value="F:abscisic acid glucosyltransferase activity"/>
    <property type="evidence" value="ECO:0007669"/>
    <property type="project" value="TreeGrafter"/>
</dbReference>